<proteinExistence type="predicted"/>
<organism evidence="1 2">
    <name type="scientific">Flavobacterium terrigena</name>
    <dbReference type="NCBI Taxonomy" id="402734"/>
    <lineage>
        <taxon>Bacteria</taxon>
        <taxon>Pseudomonadati</taxon>
        <taxon>Bacteroidota</taxon>
        <taxon>Flavobacteriia</taxon>
        <taxon>Flavobacteriales</taxon>
        <taxon>Flavobacteriaceae</taxon>
        <taxon>Flavobacterium</taxon>
    </lineage>
</organism>
<evidence type="ECO:0000313" key="2">
    <source>
        <dbReference type="Proteomes" id="UP000199702"/>
    </source>
</evidence>
<dbReference type="Proteomes" id="UP000199702">
    <property type="component" value="Unassembled WGS sequence"/>
</dbReference>
<gene>
    <name evidence="1" type="ORF">SAMN05660918_1967</name>
</gene>
<dbReference type="EMBL" id="FNYA01000004">
    <property type="protein sequence ID" value="SEI93461.1"/>
    <property type="molecule type" value="Genomic_DNA"/>
</dbReference>
<dbReference type="OrthoDB" id="1364137at2"/>
<evidence type="ECO:0000313" key="1">
    <source>
        <dbReference type="EMBL" id="SEI93461.1"/>
    </source>
</evidence>
<sequence length="103" mass="11801">MEDISKTMEIAQTILDQIKLADRSALIAWGATNFCALEESKEFQGGLSFKVNGVIHRGWVKVCLRWVDDYNIVFINRNRETVKTFEGAYCDMLVPVIDWIEGK</sequence>
<dbReference type="RefSeq" id="WP_091312389.1">
    <property type="nucleotide sequence ID" value="NZ_CBCSJU010000004.1"/>
</dbReference>
<reference evidence="2" key="1">
    <citation type="submission" date="2016-10" db="EMBL/GenBank/DDBJ databases">
        <authorList>
            <person name="Varghese N."/>
            <person name="Submissions S."/>
        </authorList>
    </citation>
    <scope>NUCLEOTIDE SEQUENCE [LARGE SCALE GENOMIC DNA]</scope>
    <source>
        <strain evidence="2">DSM 17934</strain>
    </source>
</reference>
<name>A0A1H6UMC9_9FLAO</name>
<dbReference type="STRING" id="402734.SAMN05660918_1967"/>
<accession>A0A1H6UMC9</accession>
<protein>
    <submittedName>
        <fullName evidence="1">Uncharacterized protein</fullName>
    </submittedName>
</protein>
<dbReference type="AlphaFoldDB" id="A0A1H6UMC9"/>
<keyword evidence="2" id="KW-1185">Reference proteome</keyword>